<dbReference type="PANTHER" id="PTHR10635:SF0">
    <property type="entry name" value="COATOMER SUBUNIT BETA"/>
    <property type="match status" value="1"/>
</dbReference>
<name>A0A103XBA7_CYNCS</name>
<proteinExistence type="predicted"/>
<accession>A0A103XBA7</accession>
<dbReference type="STRING" id="59895.A0A103XBA7"/>
<reference evidence="2 3" key="1">
    <citation type="journal article" date="2016" name="Sci. Rep.">
        <title>The genome sequence of the outbreeding globe artichoke constructed de novo incorporating a phase-aware low-pass sequencing strategy of F1 progeny.</title>
        <authorList>
            <person name="Scaglione D."/>
            <person name="Reyes-Chin-Wo S."/>
            <person name="Acquadro A."/>
            <person name="Froenicke L."/>
            <person name="Portis E."/>
            <person name="Beitel C."/>
            <person name="Tirone M."/>
            <person name="Mauro R."/>
            <person name="Lo Monaco A."/>
            <person name="Mauromicale G."/>
            <person name="Faccioli P."/>
            <person name="Cattivelli L."/>
            <person name="Rieseberg L."/>
            <person name="Michelmore R."/>
            <person name="Lanteri S."/>
        </authorList>
    </citation>
    <scope>NUCLEOTIDE SEQUENCE [LARGE SCALE GENOMIC DNA]</scope>
    <source>
        <strain evidence="2">2C</strain>
    </source>
</reference>
<dbReference type="GO" id="GO:0006886">
    <property type="term" value="P:intracellular protein transport"/>
    <property type="evidence" value="ECO:0007669"/>
    <property type="project" value="InterPro"/>
</dbReference>
<keyword evidence="3" id="KW-1185">Reference proteome</keyword>
<dbReference type="InterPro" id="IPR016460">
    <property type="entry name" value="COPB1"/>
</dbReference>
<protein>
    <submittedName>
        <fullName evidence="2">Coatomer beta subunit (COPB1)</fullName>
    </submittedName>
</protein>
<dbReference type="GO" id="GO:0006891">
    <property type="term" value="P:intra-Golgi vesicle-mediated transport"/>
    <property type="evidence" value="ECO:0007669"/>
    <property type="project" value="TreeGrafter"/>
</dbReference>
<dbReference type="EMBL" id="LEKV01006062">
    <property type="protein sequence ID" value="KVH87559.1"/>
    <property type="molecule type" value="Genomic_DNA"/>
</dbReference>
<organism evidence="2 3">
    <name type="scientific">Cynara cardunculus var. scolymus</name>
    <name type="common">Globe artichoke</name>
    <name type="synonym">Cynara scolymus</name>
    <dbReference type="NCBI Taxonomy" id="59895"/>
    <lineage>
        <taxon>Eukaryota</taxon>
        <taxon>Viridiplantae</taxon>
        <taxon>Streptophyta</taxon>
        <taxon>Embryophyta</taxon>
        <taxon>Tracheophyta</taxon>
        <taxon>Spermatophyta</taxon>
        <taxon>Magnoliopsida</taxon>
        <taxon>eudicotyledons</taxon>
        <taxon>Gunneridae</taxon>
        <taxon>Pentapetalae</taxon>
        <taxon>asterids</taxon>
        <taxon>campanulids</taxon>
        <taxon>Asterales</taxon>
        <taxon>Asteraceae</taxon>
        <taxon>Carduoideae</taxon>
        <taxon>Cardueae</taxon>
        <taxon>Carduinae</taxon>
        <taxon>Cynara</taxon>
    </lineage>
</organism>
<comment type="caution">
    <text evidence="2">The sequence shown here is derived from an EMBL/GenBank/DDBJ whole genome shotgun (WGS) entry which is preliminary data.</text>
</comment>
<dbReference type="AlphaFoldDB" id="A0A103XBA7"/>
<evidence type="ECO:0000313" key="2">
    <source>
        <dbReference type="EMBL" id="KVH87559.1"/>
    </source>
</evidence>
<dbReference type="InterPro" id="IPR011710">
    <property type="entry name" value="Coatomer_bsu_C"/>
</dbReference>
<feature type="domain" description="Coatomer beta subunit C-terminal" evidence="1">
    <location>
        <begin position="1"/>
        <end position="79"/>
    </location>
</feature>
<dbReference type="GO" id="GO:0005198">
    <property type="term" value="F:structural molecule activity"/>
    <property type="evidence" value="ECO:0007669"/>
    <property type="project" value="InterPro"/>
</dbReference>
<dbReference type="GO" id="GO:0006888">
    <property type="term" value="P:endoplasmic reticulum to Golgi vesicle-mediated transport"/>
    <property type="evidence" value="ECO:0007669"/>
    <property type="project" value="TreeGrafter"/>
</dbReference>
<evidence type="ECO:0000313" key="3">
    <source>
        <dbReference type="Proteomes" id="UP000243975"/>
    </source>
</evidence>
<dbReference type="Gramene" id="KVH87559">
    <property type="protein sequence ID" value="KVH87559"/>
    <property type="gene ID" value="Ccrd_025162"/>
</dbReference>
<evidence type="ECO:0000259" key="1">
    <source>
        <dbReference type="Pfam" id="PF07718"/>
    </source>
</evidence>
<sequence>MYDEAYVTVYHYDSVLDVTVINQSKVTLQNLCLELVIIGDLKLGELSQNYTLSLESSKQIKANIKVSSTETGVILENILSGFEVYIVGSDIRIGCIPWPSAIFRVNLVTSLSQPRPFSCLNLDNSLSRFGLIAQRL</sequence>
<dbReference type="Proteomes" id="UP000243975">
    <property type="component" value="Unassembled WGS sequence"/>
</dbReference>
<gene>
    <name evidence="2" type="ORF">Ccrd_025162</name>
</gene>
<dbReference type="GO" id="GO:0030126">
    <property type="term" value="C:COPI vesicle coat"/>
    <property type="evidence" value="ECO:0007669"/>
    <property type="project" value="InterPro"/>
</dbReference>
<dbReference type="PANTHER" id="PTHR10635">
    <property type="entry name" value="COATOMER SUBUNIT BETA"/>
    <property type="match status" value="1"/>
</dbReference>
<dbReference type="Pfam" id="PF07718">
    <property type="entry name" value="Coatamer_beta_C"/>
    <property type="match status" value="1"/>
</dbReference>